<dbReference type="InterPro" id="IPR045185">
    <property type="entry name" value="PUB22/23/24-like"/>
</dbReference>
<dbReference type="SUPFAM" id="SSF48371">
    <property type="entry name" value="ARM repeat"/>
    <property type="match status" value="1"/>
</dbReference>
<dbReference type="Pfam" id="PF25598">
    <property type="entry name" value="ARM_PUB"/>
    <property type="match status" value="1"/>
</dbReference>
<name>A0ABD2YXT6_9GENT</name>
<dbReference type="InterPro" id="IPR058678">
    <property type="entry name" value="ARM_PUB"/>
</dbReference>
<dbReference type="Gene3D" id="3.30.40.10">
    <property type="entry name" value="Zinc/RING finger domain, C3HC4 (zinc finger)"/>
    <property type="match status" value="1"/>
</dbReference>
<evidence type="ECO:0000256" key="2">
    <source>
        <dbReference type="ARBA" id="ARBA00004906"/>
    </source>
</evidence>
<proteinExistence type="predicted"/>
<keyword evidence="3 5" id="KW-0808">Transferase</keyword>
<dbReference type="InterPro" id="IPR011989">
    <property type="entry name" value="ARM-like"/>
</dbReference>
<evidence type="ECO:0000256" key="4">
    <source>
        <dbReference type="ARBA" id="ARBA00022786"/>
    </source>
</evidence>
<dbReference type="PROSITE" id="PS51698">
    <property type="entry name" value="U_BOX"/>
    <property type="match status" value="1"/>
</dbReference>
<evidence type="ECO:0000259" key="6">
    <source>
        <dbReference type="PROSITE" id="PS51698"/>
    </source>
</evidence>
<evidence type="ECO:0000313" key="7">
    <source>
        <dbReference type="EMBL" id="KAL3510363.1"/>
    </source>
</evidence>
<dbReference type="PANTHER" id="PTHR22849:SF139">
    <property type="entry name" value="U-BOX DOMAIN-CONTAINING PROTEIN"/>
    <property type="match status" value="1"/>
</dbReference>
<evidence type="ECO:0000256" key="1">
    <source>
        <dbReference type="ARBA" id="ARBA00000900"/>
    </source>
</evidence>
<dbReference type="AlphaFoldDB" id="A0ABD2YXT6"/>
<dbReference type="PANTHER" id="PTHR22849">
    <property type="entry name" value="WDSAM1 PROTEIN"/>
    <property type="match status" value="1"/>
</dbReference>
<keyword evidence="8" id="KW-1185">Reference proteome</keyword>
<evidence type="ECO:0000256" key="5">
    <source>
        <dbReference type="RuleBase" id="RU369093"/>
    </source>
</evidence>
<accession>A0ABD2YXT6</accession>
<dbReference type="GO" id="GO:0016567">
    <property type="term" value="P:protein ubiquitination"/>
    <property type="evidence" value="ECO:0007669"/>
    <property type="project" value="UniProtKB-UniRule"/>
</dbReference>
<dbReference type="InterPro" id="IPR016024">
    <property type="entry name" value="ARM-type_fold"/>
</dbReference>
<comment type="pathway">
    <text evidence="2 5">Protein modification; protein ubiquitination.</text>
</comment>
<dbReference type="SMART" id="SM00504">
    <property type="entry name" value="Ubox"/>
    <property type="match status" value="1"/>
</dbReference>
<dbReference type="Gene3D" id="1.25.10.10">
    <property type="entry name" value="Leucine-rich Repeat Variant"/>
    <property type="match status" value="1"/>
</dbReference>
<dbReference type="EC" id="2.3.2.27" evidence="5"/>
<protein>
    <recommendedName>
        <fullName evidence="5 6">U-box domain-containing protein</fullName>
        <ecNumber evidence="5">2.3.2.27</ecNumber>
    </recommendedName>
    <alternativeName>
        <fullName evidence="5">RING-type E3 ubiquitin transferase PUB</fullName>
    </alternativeName>
</protein>
<keyword evidence="4 5" id="KW-0833">Ubl conjugation pathway</keyword>
<dbReference type="GO" id="GO:0061630">
    <property type="term" value="F:ubiquitin protein ligase activity"/>
    <property type="evidence" value="ECO:0007669"/>
    <property type="project" value="UniProtKB-UniRule"/>
</dbReference>
<gene>
    <name evidence="7" type="ORF">ACH5RR_029764</name>
</gene>
<comment type="caution">
    <text evidence="7">The sequence shown here is derived from an EMBL/GenBank/DDBJ whole genome shotgun (WGS) entry which is preliminary data.</text>
</comment>
<evidence type="ECO:0000313" key="8">
    <source>
        <dbReference type="Proteomes" id="UP001630127"/>
    </source>
</evidence>
<dbReference type="InterPro" id="IPR003613">
    <property type="entry name" value="Ubox_domain"/>
</dbReference>
<comment type="catalytic activity">
    <reaction evidence="1 5">
        <text>S-ubiquitinyl-[E2 ubiquitin-conjugating enzyme]-L-cysteine + [acceptor protein]-L-lysine = [E2 ubiquitin-conjugating enzyme]-L-cysteine + N(6)-ubiquitinyl-[acceptor protein]-L-lysine.</text>
        <dbReference type="EC" id="2.3.2.27"/>
    </reaction>
</comment>
<evidence type="ECO:0000256" key="3">
    <source>
        <dbReference type="ARBA" id="ARBA00022679"/>
    </source>
</evidence>
<reference evidence="7 8" key="1">
    <citation type="submission" date="2024-11" db="EMBL/GenBank/DDBJ databases">
        <title>A near-complete genome assembly of Cinchona calisaya.</title>
        <authorList>
            <person name="Lian D.C."/>
            <person name="Zhao X.W."/>
            <person name="Wei L."/>
        </authorList>
    </citation>
    <scope>NUCLEOTIDE SEQUENCE [LARGE SCALE GENOMIC DNA]</scope>
    <source>
        <tissue evidence="7">Nenye</tissue>
    </source>
</reference>
<dbReference type="CDD" id="cd16664">
    <property type="entry name" value="RING-Ubox_PUB"/>
    <property type="match status" value="1"/>
</dbReference>
<comment type="function">
    <text evidence="5">Functions as an E3 ubiquitin ligase.</text>
</comment>
<feature type="domain" description="U-box" evidence="6">
    <location>
        <begin position="29"/>
        <end position="103"/>
    </location>
</feature>
<dbReference type="EMBL" id="JBJUIK010000012">
    <property type="protein sequence ID" value="KAL3510363.1"/>
    <property type="molecule type" value="Genomic_DNA"/>
</dbReference>
<organism evidence="7 8">
    <name type="scientific">Cinchona calisaya</name>
    <dbReference type="NCBI Taxonomy" id="153742"/>
    <lineage>
        <taxon>Eukaryota</taxon>
        <taxon>Viridiplantae</taxon>
        <taxon>Streptophyta</taxon>
        <taxon>Embryophyta</taxon>
        <taxon>Tracheophyta</taxon>
        <taxon>Spermatophyta</taxon>
        <taxon>Magnoliopsida</taxon>
        <taxon>eudicotyledons</taxon>
        <taxon>Gunneridae</taxon>
        <taxon>Pentapetalae</taxon>
        <taxon>asterids</taxon>
        <taxon>lamiids</taxon>
        <taxon>Gentianales</taxon>
        <taxon>Rubiaceae</taxon>
        <taxon>Cinchonoideae</taxon>
        <taxon>Cinchoneae</taxon>
        <taxon>Cinchona</taxon>
    </lineage>
</organism>
<dbReference type="Pfam" id="PF04564">
    <property type="entry name" value="U-box"/>
    <property type="match status" value="1"/>
</dbReference>
<sequence>MIFSWRNKRAARHAAKNEKLELISNMELKIPSHFRCPISLDLMRDPVTLSTGITYDRDSIEKWIEAGNNTCPITNQFLTNLDPVPNHTLRMMIQDWCVEKRSYGIERIPTPRIPISLYEVSEILSRIQAAKEQEDGEGCKEVVLKINALAKESDRNKRCILSQGTSGVLAATFEAFSKVPFDRNVGLLEEILSTLTTLMLPLDGDAKPYLGSNSSLHCLVWFLKNGNLSGRRNSVLALLHIFSSDQQKIDDLSEIGGAIEALLNLIKEPISPSTTNASLKLMYHIVSKSSSSANSEIIARLAKMGLVQMLLEMLVDCEKSICEKALGVLDEICRCDEGREKAYGNALTMPVLVKKLLRVSDLATQFSVSILWKLGKNEKCEGGHVLTEALQLGAFQKLLLLLQVGCADRTKEKASELLKLMNLYRDRAECIDSLDFKNIKRPF</sequence>
<dbReference type="FunFam" id="3.30.40.10:FF:000442">
    <property type="entry name" value="RING-type E3 ubiquitin transferase"/>
    <property type="match status" value="1"/>
</dbReference>
<dbReference type="InterPro" id="IPR013083">
    <property type="entry name" value="Znf_RING/FYVE/PHD"/>
</dbReference>
<dbReference type="SUPFAM" id="SSF57850">
    <property type="entry name" value="RING/U-box"/>
    <property type="match status" value="1"/>
</dbReference>
<dbReference type="Proteomes" id="UP001630127">
    <property type="component" value="Unassembled WGS sequence"/>
</dbReference>
<dbReference type="InterPro" id="IPR045210">
    <property type="entry name" value="RING-Ubox_PUB"/>
</dbReference>